<proteinExistence type="predicted"/>
<dbReference type="InterPro" id="IPR000595">
    <property type="entry name" value="cNMP-bd_dom"/>
</dbReference>
<dbReference type="InterPro" id="IPR018490">
    <property type="entry name" value="cNMP-bd_dom_sf"/>
</dbReference>
<dbReference type="PRINTS" id="PR00034">
    <property type="entry name" value="HTHCRP"/>
</dbReference>
<evidence type="ECO:0000313" key="6">
    <source>
        <dbReference type="Proteomes" id="UP000712157"/>
    </source>
</evidence>
<dbReference type="AlphaFoldDB" id="A0A949NHP3"/>
<name>A0A949NHP3_9FIRM</name>
<keyword evidence="2" id="KW-0238">DNA-binding</keyword>
<dbReference type="InterPro" id="IPR036388">
    <property type="entry name" value="WH-like_DNA-bd_sf"/>
</dbReference>
<accession>A0A949NHP3</accession>
<protein>
    <submittedName>
        <fullName evidence="5">Crp/Fnr family transcriptional regulator</fullName>
    </submittedName>
</protein>
<evidence type="ECO:0000256" key="3">
    <source>
        <dbReference type="ARBA" id="ARBA00023163"/>
    </source>
</evidence>
<dbReference type="CDD" id="cd00038">
    <property type="entry name" value="CAP_ED"/>
    <property type="match status" value="1"/>
</dbReference>
<organism evidence="5 6">
    <name type="scientific">Diplocloster agilis</name>
    <dbReference type="NCBI Taxonomy" id="2850323"/>
    <lineage>
        <taxon>Bacteria</taxon>
        <taxon>Bacillati</taxon>
        <taxon>Bacillota</taxon>
        <taxon>Clostridia</taxon>
        <taxon>Lachnospirales</taxon>
        <taxon>Lachnospiraceae</taxon>
        <taxon>Diplocloster</taxon>
    </lineage>
</organism>
<dbReference type="InterPro" id="IPR014710">
    <property type="entry name" value="RmlC-like_jellyroll"/>
</dbReference>
<dbReference type="InterPro" id="IPR036390">
    <property type="entry name" value="WH_DNA-bd_sf"/>
</dbReference>
<feature type="domain" description="HTH crp-type" evidence="4">
    <location>
        <begin position="152"/>
        <end position="218"/>
    </location>
</feature>
<keyword evidence="6" id="KW-1185">Reference proteome</keyword>
<sequence length="234" mass="27164">MLSEAELVYVKDTLPFWEELSGQDQKELADAMKLQEFKAGTWLHRGDQDCSGLFLLKSGQIRTYFISETGREITLYRLFERDVCIMTASCMMKNITFEVHIEVEKDTQAYLLPMTIVSGMSDTLLPVKSFLNELMASRFSDVMWVMEQVLFTSFDKRLANFLMEQIAIEDSLTLHITQEKIASHLGSAREVVTRMLKYFQQEGVVRLFRGGIKVIDEEQLYRMTDPNSYRHRPS</sequence>
<dbReference type="GO" id="GO:0006355">
    <property type="term" value="P:regulation of DNA-templated transcription"/>
    <property type="evidence" value="ECO:0007669"/>
    <property type="project" value="InterPro"/>
</dbReference>
<keyword evidence="1" id="KW-0805">Transcription regulation</keyword>
<dbReference type="SMART" id="SM00419">
    <property type="entry name" value="HTH_CRP"/>
    <property type="match status" value="1"/>
</dbReference>
<keyword evidence="3" id="KW-0804">Transcription</keyword>
<comment type="caution">
    <text evidence="5">The sequence shown here is derived from an EMBL/GenBank/DDBJ whole genome shotgun (WGS) entry which is preliminary data.</text>
</comment>
<evidence type="ECO:0000313" key="5">
    <source>
        <dbReference type="EMBL" id="MBU9738588.1"/>
    </source>
</evidence>
<dbReference type="Gene3D" id="1.10.10.10">
    <property type="entry name" value="Winged helix-like DNA-binding domain superfamily/Winged helix DNA-binding domain"/>
    <property type="match status" value="1"/>
</dbReference>
<dbReference type="Proteomes" id="UP000712157">
    <property type="component" value="Unassembled WGS sequence"/>
</dbReference>
<evidence type="ECO:0000256" key="1">
    <source>
        <dbReference type="ARBA" id="ARBA00023015"/>
    </source>
</evidence>
<dbReference type="Pfam" id="PF13545">
    <property type="entry name" value="HTH_Crp_2"/>
    <property type="match status" value="1"/>
</dbReference>
<gene>
    <name evidence="5" type="ORF">KTH89_18765</name>
</gene>
<dbReference type="Gene3D" id="2.60.120.10">
    <property type="entry name" value="Jelly Rolls"/>
    <property type="match status" value="1"/>
</dbReference>
<reference evidence="5" key="1">
    <citation type="submission" date="2021-06" db="EMBL/GenBank/DDBJ databases">
        <title>Description of novel taxa of the family Lachnospiraceae.</title>
        <authorList>
            <person name="Chaplin A.V."/>
            <person name="Sokolova S.R."/>
            <person name="Pikina A.P."/>
            <person name="Korzhanova M."/>
            <person name="Belova V."/>
            <person name="Korostin D."/>
            <person name="Efimov B.A."/>
        </authorList>
    </citation>
    <scope>NUCLEOTIDE SEQUENCE</scope>
    <source>
        <strain evidence="5">ASD5720</strain>
    </source>
</reference>
<evidence type="ECO:0000259" key="4">
    <source>
        <dbReference type="PROSITE" id="PS51063"/>
    </source>
</evidence>
<dbReference type="PROSITE" id="PS51063">
    <property type="entry name" value="HTH_CRP_2"/>
    <property type="match status" value="1"/>
</dbReference>
<evidence type="ECO:0000256" key="2">
    <source>
        <dbReference type="ARBA" id="ARBA00023125"/>
    </source>
</evidence>
<dbReference type="SUPFAM" id="SSF51206">
    <property type="entry name" value="cAMP-binding domain-like"/>
    <property type="match status" value="1"/>
</dbReference>
<dbReference type="EMBL" id="JAHQCW010000037">
    <property type="protein sequence ID" value="MBU9738588.1"/>
    <property type="molecule type" value="Genomic_DNA"/>
</dbReference>
<dbReference type="SUPFAM" id="SSF46785">
    <property type="entry name" value="Winged helix' DNA-binding domain"/>
    <property type="match status" value="1"/>
</dbReference>
<dbReference type="Pfam" id="PF00027">
    <property type="entry name" value="cNMP_binding"/>
    <property type="match status" value="1"/>
</dbReference>
<dbReference type="CDD" id="cd00092">
    <property type="entry name" value="HTH_CRP"/>
    <property type="match status" value="1"/>
</dbReference>
<dbReference type="GO" id="GO:0003677">
    <property type="term" value="F:DNA binding"/>
    <property type="evidence" value="ECO:0007669"/>
    <property type="project" value="UniProtKB-KW"/>
</dbReference>
<dbReference type="InterPro" id="IPR012318">
    <property type="entry name" value="HTH_CRP"/>
</dbReference>
<dbReference type="RefSeq" id="WP_238722715.1">
    <property type="nucleotide sequence ID" value="NZ_JAHQCW010000037.1"/>
</dbReference>